<protein>
    <submittedName>
        <fullName evidence="4">4-oxalocrotonate tautomerase</fullName>
    </submittedName>
</protein>
<dbReference type="Gene3D" id="3.30.429.10">
    <property type="entry name" value="Macrophage Migration Inhibitory Factor"/>
    <property type="match status" value="1"/>
</dbReference>
<sequence>MPIITVQVTKEGTELGIDHVTAEQKAAIYEGMSKVLYDVLGKPPEWTWVIFQEVEMEDWGWGGLPVLEYRRRMAESRNAQANEEG</sequence>
<dbReference type="InterPro" id="IPR004370">
    <property type="entry name" value="4-OT-like_dom"/>
</dbReference>
<keyword evidence="5" id="KW-1185">Reference proteome</keyword>
<proteinExistence type="inferred from homology"/>
<evidence type="ECO:0000313" key="4">
    <source>
        <dbReference type="EMBL" id="PSJ43457.1"/>
    </source>
</evidence>
<evidence type="ECO:0000259" key="3">
    <source>
        <dbReference type="Pfam" id="PF01361"/>
    </source>
</evidence>
<keyword evidence="2" id="KW-0413">Isomerase</keyword>
<dbReference type="SUPFAM" id="SSF55331">
    <property type="entry name" value="Tautomerase/MIF"/>
    <property type="match status" value="1"/>
</dbReference>
<dbReference type="EMBL" id="PXYI01000001">
    <property type="protein sequence ID" value="PSJ43457.1"/>
    <property type="molecule type" value="Genomic_DNA"/>
</dbReference>
<comment type="similarity">
    <text evidence="1">Belongs to the 4-oxalocrotonate tautomerase family.</text>
</comment>
<evidence type="ECO:0000256" key="1">
    <source>
        <dbReference type="ARBA" id="ARBA00006723"/>
    </source>
</evidence>
<dbReference type="InterPro" id="IPR014347">
    <property type="entry name" value="Tautomerase/MIF_sf"/>
</dbReference>
<reference evidence="4 5" key="1">
    <citation type="submission" date="2018-03" db="EMBL/GenBank/DDBJ databases">
        <title>The draft genome of Sphingosinicella sp. GL-C-18.</title>
        <authorList>
            <person name="Liu L."/>
            <person name="Li L."/>
            <person name="Liang L."/>
            <person name="Zhang X."/>
            <person name="Wang T."/>
        </authorList>
    </citation>
    <scope>NUCLEOTIDE SEQUENCE [LARGE SCALE GENOMIC DNA]</scope>
    <source>
        <strain evidence="4 5">GL-C-18</strain>
    </source>
</reference>
<dbReference type="Pfam" id="PF01361">
    <property type="entry name" value="Tautomerase"/>
    <property type="match status" value="1"/>
</dbReference>
<dbReference type="RefSeq" id="WP_106511478.1">
    <property type="nucleotide sequence ID" value="NZ_PXYI01000001.1"/>
</dbReference>
<name>A0A2P7QZR5_9SPHN</name>
<accession>A0A2P7QZR5</accession>
<dbReference type="OrthoDB" id="9799841at2"/>
<dbReference type="GO" id="GO:0016853">
    <property type="term" value="F:isomerase activity"/>
    <property type="evidence" value="ECO:0007669"/>
    <property type="project" value="UniProtKB-KW"/>
</dbReference>
<evidence type="ECO:0000313" key="5">
    <source>
        <dbReference type="Proteomes" id="UP000241167"/>
    </source>
</evidence>
<evidence type="ECO:0000256" key="2">
    <source>
        <dbReference type="ARBA" id="ARBA00023235"/>
    </source>
</evidence>
<dbReference type="PANTHER" id="PTHR35530">
    <property type="entry name" value="TAUTOMERASE-RELATED"/>
    <property type="match status" value="1"/>
</dbReference>
<dbReference type="PANTHER" id="PTHR35530:SF1">
    <property type="entry name" value="2-HYDROXYMUCONATE TAUTOMERASE"/>
    <property type="match status" value="1"/>
</dbReference>
<dbReference type="AlphaFoldDB" id="A0A2P7QZR5"/>
<organism evidence="4 5">
    <name type="scientific">Allosphingosinicella deserti</name>
    <dbReference type="NCBI Taxonomy" id="2116704"/>
    <lineage>
        <taxon>Bacteria</taxon>
        <taxon>Pseudomonadati</taxon>
        <taxon>Pseudomonadota</taxon>
        <taxon>Alphaproteobacteria</taxon>
        <taxon>Sphingomonadales</taxon>
        <taxon>Sphingomonadaceae</taxon>
        <taxon>Allosphingosinicella</taxon>
    </lineage>
</organism>
<dbReference type="Proteomes" id="UP000241167">
    <property type="component" value="Unassembled WGS sequence"/>
</dbReference>
<gene>
    <name evidence="4" type="ORF">C7I55_03625</name>
</gene>
<comment type="caution">
    <text evidence="4">The sequence shown here is derived from an EMBL/GenBank/DDBJ whole genome shotgun (WGS) entry which is preliminary data.</text>
</comment>
<feature type="domain" description="4-oxalocrotonate tautomerase-like" evidence="3">
    <location>
        <begin position="19"/>
        <end position="65"/>
    </location>
</feature>